<feature type="region of interest" description="Disordered" evidence="1">
    <location>
        <begin position="144"/>
        <end position="206"/>
    </location>
</feature>
<dbReference type="PANTHER" id="PTHR31749">
    <property type="entry name" value="KINETOCHORE-ASSOCIATED PROTEIN NSL1 HOMOLOG"/>
    <property type="match status" value="1"/>
</dbReference>
<gene>
    <name evidence="2" type="ORF">ATEIFO6365_0004048400</name>
</gene>
<dbReference type="PANTHER" id="PTHR31749:SF3">
    <property type="entry name" value="KINETOCHORE-ASSOCIATED PROTEIN NSL1 HOMOLOG"/>
    <property type="match status" value="1"/>
</dbReference>
<dbReference type="EMBL" id="BLJY01000004">
    <property type="protein sequence ID" value="GFF15365.1"/>
    <property type="molecule type" value="Genomic_DNA"/>
</dbReference>
<proteinExistence type="predicted"/>
<sequence>MSTDMHRKIELQSAADFTYLYANTVALSRQKLDLHLPPSANPDDGPDPMRERVRELVDEFINRTFTTASSSISINGLDSSSPQFPFPAAFTAPVETVEYEQYDSRLAARVTSLYAQLESLTTTVAQLRRDAPRRAAAAYAEQLKKTLEEDDADEDDEEEGGLEDALDGPHGHDVDGQGQDVEMPDADENGSQARVQRTRSRRELSRSDWKLQLPLGTDHEAERWRSGEMAEVYEDALRTLLRLQGGVAAGDAAGSTDEAADGNGLATTVGKAERAAQAVDVVEKK</sequence>
<evidence type="ECO:0000256" key="1">
    <source>
        <dbReference type="SAM" id="MobiDB-lite"/>
    </source>
</evidence>
<organism evidence="2 3">
    <name type="scientific">Aspergillus terreus</name>
    <dbReference type="NCBI Taxonomy" id="33178"/>
    <lineage>
        <taxon>Eukaryota</taxon>
        <taxon>Fungi</taxon>
        <taxon>Dikarya</taxon>
        <taxon>Ascomycota</taxon>
        <taxon>Pezizomycotina</taxon>
        <taxon>Eurotiomycetes</taxon>
        <taxon>Eurotiomycetidae</taxon>
        <taxon>Eurotiales</taxon>
        <taxon>Aspergillaceae</taxon>
        <taxon>Aspergillus</taxon>
        <taxon>Aspergillus subgen. Circumdati</taxon>
    </lineage>
</organism>
<protein>
    <submittedName>
        <fullName evidence="2">Kinetochore protein mis14</fullName>
    </submittedName>
</protein>
<dbReference type="OrthoDB" id="2135762at2759"/>
<keyword evidence="3" id="KW-1185">Reference proteome</keyword>
<dbReference type="InterPro" id="IPR013950">
    <property type="entry name" value="Mis14/Nsl1"/>
</dbReference>
<dbReference type="Proteomes" id="UP000452235">
    <property type="component" value="Unassembled WGS sequence"/>
</dbReference>
<comment type="caution">
    <text evidence="2">The sequence shown here is derived from an EMBL/GenBank/DDBJ whole genome shotgun (WGS) entry which is preliminary data.</text>
</comment>
<reference evidence="2 3" key="1">
    <citation type="submission" date="2020-01" db="EMBL/GenBank/DDBJ databases">
        <title>Aspergillus terreus IFO 6365 whole genome shotgun sequence.</title>
        <authorList>
            <person name="Kanamasa S."/>
            <person name="Takahashi H."/>
        </authorList>
    </citation>
    <scope>NUCLEOTIDE SEQUENCE [LARGE SCALE GENOMIC DNA]</scope>
    <source>
        <strain evidence="2 3">IFO 6365</strain>
    </source>
</reference>
<dbReference type="GO" id="GO:0000444">
    <property type="term" value="C:MIS12/MIND type complex"/>
    <property type="evidence" value="ECO:0007669"/>
    <property type="project" value="TreeGrafter"/>
</dbReference>
<dbReference type="AlphaFoldDB" id="A0A5M3YPF8"/>
<evidence type="ECO:0000313" key="3">
    <source>
        <dbReference type="Proteomes" id="UP000452235"/>
    </source>
</evidence>
<dbReference type="GO" id="GO:0000070">
    <property type="term" value="P:mitotic sister chromatid segregation"/>
    <property type="evidence" value="ECO:0007669"/>
    <property type="project" value="InterPro"/>
</dbReference>
<dbReference type="Pfam" id="PF08641">
    <property type="entry name" value="Mis14"/>
    <property type="match status" value="1"/>
</dbReference>
<dbReference type="VEuPathDB" id="FungiDB:ATEG_04514"/>
<accession>A0A5M3YPF8</accession>
<name>A0A5M3YPF8_ASPTE</name>
<evidence type="ECO:0000313" key="2">
    <source>
        <dbReference type="EMBL" id="GFF15365.1"/>
    </source>
</evidence>
<feature type="compositionally biased region" description="Acidic residues" evidence="1">
    <location>
        <begin position="148"/>
        <end position="166"/>
    </location>
</feature>